<name>C4GKD3_9NEIS</name>
<proteinExistence type="predicted"/>
<gene>
    <name evidence="1" type="ORF">GCWU000324_02507</name>
</gene>
<reference evidence="1" key="1">
    <citation type="submission" date="2009-04" db="EMBL/GenBank/DDBJ databases">
        <authorList>
            <person name="Weinstock G."/>
            <person name="Sodergren E."/>
            <person name="Clifton S."/>
            <person name="Fulton L."/>
            <person name="Fulton B."/>
            <person name="Courtney L."/>
            <person name="Fronick C."/>
            <person name="Harrison M."/>
            <person name="Strong C."/>
            <person name="Farmer C."/>
            <person name="Delahaunty K."/>
            <person name="Markovic C."/>
            <person name="Hall O."/>
            <person name="Minx P."/>
            <person name="Tomlinson C."/>
            <person name="Mitreva M."/>
            <person name="Nelson J."/>
            <person name="Hou S."/>
            <person name="Wollam A."/>
            <person name="Pepin K.H."/>
            <person name="Johnson M."/>
            <person name="Bhonagiri V."/>
            <person name="Nash W.E."/>
            <person name="Warren W."/>
            <person name="Chinwalla A."/>
            <person name="Mardis E.R."/>
            <person name="Wilson R.K."/>
        </authorList>
    </citation>
    <scope>NUCLEOTIDE SEQUENCE [LARGE SCALE GENOMIC DNA]</scope>
    <source>
        <strain evidence="1">ATCC 51147</strain>
    </source>
</reference>
<evidence type="ECO:0000313" key="2">
    <source>
        <dbReference type="Proteomes" id="UP000003009"/>
    </source>
</evidence>
<dbReference type="Proteomes" id="UP000003009">
    <property type="component" value="Unassembled WGS sequence"/>
</dbReference>
<organism evidence="1 2">
    <name type="scientific">Kingella oralis ATCC 51147</name>
    <dbReference type="NCBI Taxonomy" id="629741"/>
    <lineage>
        <taxon>Bacteria</taxon>
        <taxon>Pseudomonadati</taxon>
        <taxon>Pseudomonadota</taxon>
        <taxon>Betaproteobacteria</taxon>
        <taxon>Neisseriales</taxon>
        <taxon>Neisseriaceae</taxon>
        <taxon>Kingella</taxon>
    </lineage>
</organism>
<dbReference type="EMBL" id="ACJW02000003">
    <property type="protein sequence ID" value="EEP68255.1"/>
    <property type="molecule type" value="Genomic_DNA"/>
</dbReference>
<dbReference type="STRING" id="629741.GCWU000324_02507"/>
<dbReference type="HOGENOM" id="CLU_3026244_0_0_4"/>
<protein>
    <submittedName>
        <fullName evidence="1">Uncharacterized protein</fullName>
    </submittedName>
</protein>
<keyword evidence="2" id="KW-1185">Reference proteome</keyword>
<sequence length="55" mass="6375">MQNLQSVARRRLTDVAINKALLNKPFGDEPSPLRFRFQAADYCRFPPLLFTRTPP</sequence>
<dbReference type="AlphaFoldDB" id="C4GKD3"/>
<comment type="caution">
    <text evidence="1">The sequence shown here is derived from an EMBL/GenBank/DDBJ whole genome shotgun (WGS) entry which is preliminary data.</text>
</comment>
<accession>C4GKD3</accession>
<evidence type="ECO:0000313" key="1">
    <source>
        <dbReference type="EMBL" id="EEP68255.1"/>
    </source>
</evidence>